<dbReference type="Gene3D" id="1.10.8.1050">
    <property type="entry name" value="Antitoxin VbhA-like"/>
    <property type="match status" value="1"/>
</dbReference>
<dbReference type="InterPro" id="IPR043038">
    <property type="entry name" value="VbhA_sf"/>
</dbReference>
<dbReference type="CDD" id="cd11586">
    <property type="entry name" value="VbhA_like"/>
    <property type="match status" value="1"/>
</dbReference>
<dbReference type="RefSeq" id="WP_135547144.1">
    <property type="nucleotide sequence ID" value="NZ_SPQQ01000004.1"/>
</dbReference>
<comment type="caution">
    <text evidence="1">The sequence shown here is derived from an EMBL/GenBank/DDBJ whole genome shotgun (WGS) entry which is preliminary data.</text>
</comment>
<keyword evidence="2" id="KW-1185">Reference proteome</keyword>
<dbReference type="Proteomes" id="UP000298460">
    <property type="component" value="Unassembled WGS sequence"/>
</dbReference>
<reference evidence="1 2" key="1">
    <citation type="submission" date="2019-03" db="EMBL/GenBank/DDBJ databases">
        <title>Draft Genome Sequence of Desulfosporosinus fructosivorans Strain 63.6F, Isolated from Marine Sediment in the Baltic Sea.</title>
        <authorList>
            <person name="Hausmann B."/>
            <person name="Vandieken V."/>
            <person name="Pjevac P."/>
            <person name="Schreck K."/>
            <person name="Herbold C.W."/>
            <person name="Loy A."/>
        </authorList>
    </citation>
    <scope>NUCLEOTIDE SEQUENCE [LARGE SCALE GENOMIC DNA]</scope>
    <source>
        <strain evidence="1 2">63.6F</strain>
    </source>
</reference>
<sequence>MARKTPRVTTNNRVISGVSASMAFEGLKPSTHAKAIGKRYLEDKISSGEAVAGIKARHASKFGR</sequence>
<name>A0A4Z0R7A9_9FIRM</name>
<evidence type="ECO:0008006" key="3">
    <source>
        <dbReference type="Google" id="ProtNLM"/>
    </source>
</evidence>
<evidence type="ECO:0000313" key="1">
    <source>
        <dbReference type="EMBL" id="TGE37536.1"/>
    </source>
</evidence>
<dbReference type="InterPro" id="IPR033788">
    <property type="entry name" value="VbhA-like"/>
</dbReference>
<proteinExistence type="predicted"/>
<dbReference type="OrthoDB" id="1799230at2"/>
<dbReference type="EMBL" id="SPQQ01000004">
    <property type="protein sequence ID" value="TGE37536.1"/>
    <property type="molecule type" value="Genomic_DNA"/>
</dbReference>
<gene>
    <name evidence="1" type="ORF">E4K67_12360</name>
</gene>
<accession>A0A4Z0R7A9</accession>
<organism evidence="1 2">
    <name type="scientific">Desulfosporosinus fructosivorans</name>
    <dbReference type="NCBI Taxonomy" id="2018669"/>
    <lineage>
        <taxon>Bacteria</taxon>
        <taxon>Bacillati</taxon>
        <taxon>Bacillota</taxon>
        <taxon>Clostridia</taxon>
        <taxon>Eubacteriales</taxon>
        <taxon>Desulfitobacteriaceae</taxon>
        <taxon>Desulfosporosinus</taxon>
    </lineage>
</organism>
<dbReference type="AlphaFoldDB" id="A0A4Z0R7A9"/>
<protein>
    <recommendedName>
        <fullName evidence="3">Antitoxin VbhA domain-containing protein</fullName>
    </recommendedName>
</protein>
<evidence type="ECO:0000313" key="2">
    <source>
        <dbReference type="Proteomes" id="UP000298460"/>
    </source>
</evidence>